<dbReference type="CDD" id="cd17324">
    <property type="entry name" value="MFS_NepI_like"/>
    <property type="match status" value="1"/>
</dbReference>
<reference evidence="8" key="2">
    <citation type="submission" date="2020-09" db="EMBL/GenBank/DDBJ databases">
        <authorList>
            <person name="Sun Q."/>
            <person name="Sedlacek I."/>
        </authorList>
    </citation>
    <scope>NUCLEOTIDE SEQUENCE</scope>
    <source>
        <strain evidence="8">CCM 7897</strain>
    </source>
</reference>
<name>A0A917FAV4_9HYPH</name>
<feature type="transmembrane region" description="Helical" evidence="6">
    <location>
        <begin position="264"/>
        <end position="285"/>
    </location>
</feature>
<dbReference type="EMBL" id="BMCT01000002">
    <property type="protein sequence ID" value="GGF63308.1"/>
    <property type="molecule type" value="Genomic_DNA"/>
</dbReference>
<dbReference type="AlphaFoldDB" id="A0A917FAV4"/>
<feature type="transmembrane region" description="Helical" evidence="6">
    <location>
        <begin position="158"/>
        <end position="177"/>
    </location>
</feature>
<dbReference type="RefSeq" id="WP_188578686.1">
    <property type="nucleotide sequence ID" value="NZ_BMCT01000002.1"/>
</dbReference>
<evidence type="ECO:0000256" key="6">
    <source>
        <dbReference type="SAM" id="Phobius"/>
    </source>
</evidence>
<evidence type="ECO:0000259" key="7">
    <source>
        <dbReference type="PROSITE" id="PS50850"/>
    </source>
</evidence>
<evidence type="ECO:0000256" key="4">
    <source>
        <dbReference type="ARBA" id="ARBA00022989"/>
    </source>
</evidence>
<evidence type="ECO:0000256" key="3">
    <source>
        <dbReference type="ARBA" id="ARBA00022692"/>
    </source>
</evidence>
<feature type="transmembrane region" description="Helical" evidence="6">
    <location>
        <begin position="69"/>
        <end position="88"/>
    </location>
</feature>
<feature type="transmembrane region" description="Helical" evidence="6">
    <location>
        <begin position="352"/>
        <end position="371"/>
    </location>
</feature>
<comment type="caution">
    <text evidence="8">The sequence shown here is derived from an EMBL/GenBank/DDBJ whole genome shotgun (WGS) entry which is preliminary data.</text>
</comment>
<feature type="transmembrane region" description="Helical" evidence="6">
    <location>
        <begin position="291"/>
        <end position="308"/>
    </location>
</feature>
<keyword evidence="2" id="KW-1003">Cell membrane</keyword>
<dbReference type="PROSITE" id="PS50850">
    <property type="entry name" value="MFS"/>
    <property type="match status" value="1"/>
</dbReference>
<feature type="transmembrane region" description="Helical" evidence="6">
    <location>
        <begin position="39"/>
        <end position="57"/>
    </location>
</feature>
<dbReference type="InterPro" id="IPR020846">
    <property type="entry name" value="MFS_dom"/>
</dbReference>
<feature type="transmembrane region" description="Helical" evidence="6">
    <location>
        <begin position="328"/>
        <end position="346"/>
    </location>
</feature>
<dbReference type="Gene3D" id="1.20.1250.20">
    <property type="entry name" value="MFS general substrate transporter like domains"/>
    <property type="match status" value="1"/>
</dbReference>
<dbReference type="InterPro" id="IPR036259">
    <property type="entry name" value="MFS_trans_sf"/>
</dbReference>
<feature type="domain" description="Major facilitator superfamily (MFS) profile" evidence="7">
    <location>
        <begin position="3"/>
        <end position="376"/>
    </location>
</feature>
<proteinExistence type="predicted"/>
<keyword evidence="9" id="KW-1185">Reference proteome</keyword>
<feature type="transmembrane region" description="Helical" evidence="6">
    <location>
        <begin position="207"/>
        <end position="231"/>
    </location>
</feature>
<dbReference type="GO" id="GO:0022857">
    <property type="term" value="F:transmembrane transporter activity"/>
    <property type="evidence" value="ECO:0007669"/>
    <property type="project" value="InterPro"/>
</dbReference>
<dbReference type="Proteomes" id="UP000606044">
    <property type="component" value="Unassembled WGS sequence"/>
</dbReference>
<protein>
    <submittedName>
        <fullName evidence="8">MFS transporter</fullName>
    </submittedName>
</protein>
<evidence type="ECO:0000313" key="9">
    <source>
        <dbReference type="Proteomes" id="UP000606044"/>
    </source>
</evidence>
<evidence type="ECO:0000256" key="5">
    <source>
        <dbReference type="ARBA" id="ARBA00023136"/>
    </source>
</evidence>
<evidence type="ECO:0000313" key="8">
    <source>
        <dbReference type="EMBL" id="GGF63308.1"/>
    </source>
</evidence>
<keyword evidence="5 6" id="KW-0472">Membrane</keyword>
<dbReference type="PANTHER" id="PTHR43124">
    <property type="entry name" value="PURINE EFFLUX PUMP PBUE"/>
    <property type="match status" value="1"/>
</dbReference>
<dbReference type="InterPro" id="IPR050189">
    <property type="entry name" value="MFS_Efflux_Transporters"/>
</dbReference>
<evidence type="ECO:0000256" key="2">
    <source>
        <dbReference type="ARBA" id="ARBA00022475"/>
    </source>
</evidence>
<reference evidence="8" key="1">
    <citation type="journal article" date="2014" name="Int. J. Syst. Evol. Microbiol.">
        <title>Complete genome sequence of Corynebacterium casei LMG S-19264T (=DSM 44701T), isolated from a smear-ripened cheese.</title>
        <authorList>
            <consortium name="US DOE Joint Genome Institute (JGI-PGF)"/>
            <person name="Walter F."/>
            <person name="Albersmeier A."/>
            <person name="Kalinowski J."/>
            <person name="Ruckert C."/>
        </authorList>
    </citation>
    <scope>NUCLEOTIDE SEQUENCE</scope>
    <source>
        <strain evidence="8">CCM 7897</strain>
    </source>
</reference>
<accession>A0A917FAV4</accession>
<dbReference type="InterPro" id="IPR011701">
    <property type="entry name" value="MFS"/>
</dbReference>
<keyword evidence="3 6" id="KW-0812">Transmembrane</keyword>
<gene>
    <name evidence="8" type="ORF">GCM10007301_23920</name>
</gene>
<keyword evidence="4 6" id="KW-1133">Transmembrane helix</keyword>
<feature type="transmembrane region" description="Helical" evidence="6">
    <location>
        <begin position="237"/>
        <end position="257"/>
    </location>
</feature>
<dbReference type="GO" id="GO:0005886">
    <property type="term" value="C:plasma membrane"/>
    <property type="evidence" value="ECO:0007669"/>
    <property type="project" value="UniProtKB-SubCell"/>
</dbReference>
<dbReference type="SUPFAM" id="SSF103473">
    <property type="entry name" value="MFS general substrate transporter"/>
    <property type="match status" value="1"/>
</dbReference>
<sequence>MSFLALLGLADFASAFATRAVDPMLTLLASDLGVSVRAAALLASAFTLPYAATQLVFGPVGDAFGRVRLIRITLSCLTLSHLACAFAPNHEFLMAARILAGGWAGGIIPVSFALVGDRVPFDQRSAALGRLLLFVVLGQLGGAIVSGAIATYFGWRTVFLVAAAISALAALGSMLFLTELGQRQKLSVRATIDGYKEVFRNPVSIRLFVVSATEGAIIFGIFPFVAPLFVAKGFGNAVEAGLTMGAYSLGGVGYTFLVQRLVRLLGLGGMAATGAVIVGTCMLAAAIAPSLNVIIGLFAVMGFGFYTIHNTLQIMSTELAVTARGSGVSLYATSFFTGQAFGAVLAGQVVAIAGSVTTLFVVAGLAMYALAWPASRLAPLAARVRAEREEEAARLAEPANPA</sequence>
<feature type="transmembrane region" description="Helical" evidence="6">
    <location>
        <begin position="127"/>
        <end position="152"/>
    </location>
</feature>
<dbReference type="PANTHER" id="PTHR43124:SF3">
    <property type="entry name" value="CHLORAMPHENICOL EFFLUX PUMP RV0191"/>
    <property type="match status" value="1"/>
</dbReference>
<feature type="transmembrane region" description="Helical" evidence="6">
    <location>
        <begin position="94"/>
        <end position="115"/>
    </location>
</feature>
<organism evidence="8 9">
    <name type="scientific">Azorhizobium oxalatiphilum</name>
    <dbReference type="NCBI Taxonomy" id="980631"/>
    <lineage>
        <taxon>Bacteria</taxon>
        <taxon>Pseudomonadati</taxon>
        <taxon>Pseudomonadota</taxon>
        <taxon>Alphaproteobacteria</taxon>
        <taxon>Hyphomicrobiales</taxon>
        <taxon>Xanthobacteraceae</taxon>
        <taxon>Azorhizobium</taxon>
    </lineage>
</organism>
<comment type="subcellular location">
    <subcellularLocation>
        <location evidence="1">Cell membrane</location>
        <topology evidence="1">Multi-pass membrane protein</topology>
    </subcellularLocation>
</comment>
<dbReference type="Pfam" id="PF07690">
    <property type="entry name" value="MFS_1"/>
    <property type="match status" value="1"/>
</dbReference>
<evidence type="ECO:0000256" key="1">
    <source>
        <dbReference type="ARBA" id="ARBA00004651"/>
    </source>
</evidence>